<proteinExistence type="predicted"/>
<dbReference type="PANTHER" id="PTHR44395">
    <property type="match status" value="1"/>
</dbReference>
<keyword evidence="2" id="KW-1185">Reference proteome</keyword>
<dbReference type="Proteomes" id="UP001054837">
    <property type="component" value="Unassembled WGS sequence"/>
</dbReference>
<dbReference type="EMBL" id="BPLQ01004793">
    <property type="protein sequence ID" value="GIY10772.1"/>
    <property type="molecule type" value="Genomic_DNA"/>
</dbReference>
<gene>
    <name evidence="1" type="primary">Tmtc3</name>
    <name evidence="1" type="ORF">CDAR_604111</name>
</gene>
<evidence type="ECO:0000313" key="2">
    <source>
        <dbReference type="Proteomes" id="UP001054837"/>
    </source>
</evidence>
<dbReference type="Pfam" id="PF13181">
    <property type="entry name" value="TPR_8"/>
    <property type="match status" value="2"/>
</dbReference>
<dbReference type="SUPFAM" id="SSF48452">
    <property type="entry name" value="TPR-like"/>
    <property type="match status" value="1"/>
</dbReference>
<evidence type="ECO:0000313" key="1">
    <source>
        <dbReference type="EMBL" id="GIY10772.1"/>
    </source>
</evidence>
<name>A0AAV4QRG9_9ARAC</name>
<dbReference type="Gene3D" id="1.25.40.10">
    <property type="entry name" value="Tetratricopeptide repeat domain"/>
    <property type="match status" value="2"/>
</dbReference>
<dbReference type="GO" id="GO:0035269">
    <property type="term" value="P:protein O-linked glycosylation via mannose"/>
    <property type="evidence" value="ECO:0007669"/>
    <property type="project" value="TreeGrafter"/>
</dbReference>
<dbReference type="SMART" id="SM00028">
    <property type="entry name" value="TPR"/>
    <property type="match status" value="3"/>
</dbReference>
<organism evidence="1 2">
    <name type="scientific">Caerostris darwini</name>
    <dbReference type="NCBI Taxonomy" id="1538125"/>
    <lineage>
        <taxon>Eukaryota</taxon>
        <taxon>Metazoa</taxon>
        <taxon>Ecdysozoa</taxon>
        <taxon>Arthropoda</taxon>
        <taxon>Chelicerata</taxon>
        <taxon>Arachnida</taxon>
        <taxon>Araneae</taxon>
        <taxon>Araneomorphae</taxon>
        <taxon>Entelegynae</taxon>
        <taxon>Araneoidea</taxon>
        <taxon>Araneidae</taxon>
        <taxon>Caerostris</taxon>
    </lineage>
</organism>
<sequence length="201" mass="22898">MGMLAMQDRDTASAENYFRKALQLRGDFDAALFNLALVLYETRRPLEAVPYLQRLKDTHQKGLMLLGNIYFNDLKNYTAAQKCYEIILKTESNHIPALHNLCAAHFQMGQLEAAESCLQRAKTLAPQELYIEHHLNVVKQRRQKLANNSQKNPASENVFCTESKTKCTNAPLTSNEIGNSKLLFYRENDAKFGDSEKDVIL</sequence>
<accession>A0AAV4QRG9</accession>
<dbReference type="PANTHER" id="PTHR44395:SF1">
    <property type="entry name" value="PROTEIN O-MANNOSYL-TRANSFERASE TMTC3"/>
    <property type="match status" value="1"/>
</dbReference>
<dbReference type="GO" id="GO:0005783">
    <property type="term" value="C:endoplasmic reticulum"/>
    <property type="evidence" value="ECO:0007669"/>
    <property type="project" value="TreeGrafter"/>
</dbReference>
<dbReference type="Pfam" id="PF13432">
    <property type="entry name" value="TPR_16"/>
    <property type="match status" value="1"/>
</dbReference>
<reference evidence="1 2" key="1">
    <citation type="submission" date="2021-06" db="EMBL/GenBank/DDBJ databases">
        <title>Caerostris darwini draft genome.</title>
        <authorList>
            <person name="Kono N."/>
            <person name="Arakawa K."/>
        </authorList>
    </citation>
    <scope>NUCLEOTIDE SEQUENCE [LARGE SCALE GENOMIC DNA]</scope>
</reference>
<dbReference type="GO" id="GO:0000030">
    <property type="term" value="F:mannosyltransferase activity"/>
    <property type="evidence" value="ECO:0007669"/>
    <property type="project" value="TreeGrafter"/>
</dbReference>
<dbReference type="InterPro" id="IPR011990">
    <property type="entry name" value="TPR-like_helical_dom_sf"/>
</dbReference>
<protein>
    <submittedName>
        <fullName evidence="1">Protein O-mannosyl-transferase Tmtc3</fullName>
    </submittedName>
</protein>
<comment type="caution">
    <text evidence="1">The sequence shown here is derived from an EMBL/GenBank/DDBJ whole genome shotgun (WGS) entry which is preliminary data.</text>
</comment>
<dbReference type="AlphaFoldDB" id="A0AAV4QRG9"/>
<dbReference type="InterPro" id="IPR019734">
    <property type="entry name" value="TPR_rpt"/>
</dbReference>